<sequence length="385" mass="40177">AAWATGLPGLGRLSLKFGSSLGLAYDSQQQLQLLRTCPDLGRLTQLRALQLVGVVPNQATASCLARLTGLQHLHLEMGHDGFDNSMQVIDLRLHTLLTSLVFIARPLGHPSAASPPYRGCSRTCIPAINPMPCPQVLRRSLQLLPPSLEALAVDMLPWRPRQPTLEPGGRWRQEPQLALAATAPAPPPSVASATAAAAAAPIKPRLRLLACPPDLLPCLLDLGLQLQHLTCLRLCAVRPAAEASATWGTQVGLPYDCCFRCSSCGGCMGGSAVGSYGCGSDLSSGGHNGDNNVHACCTAGAPQDLCRTGPYKTIGTPALSSVGSGMELVALTAPKAVYGCTEVLAALRALPPHLLSYTHLSRTTTVVEAGMASVVASGEVGRREG</sequence>
<comment type="caution">
    <text evidence="1">The sequence shown here is derived from an EMBL/GenBank/DDBJ whole genome shotgun (WGS) entry which is preliminary data.</text>
</comment>
<dbReference type="Proteomes" id="UP001054857">
    <property type="component" value="Unassembled WGS sequence"/>
</dbReference>
<protein>
    <submittedName>
        <fullName evidence="1">Uncharacterized protein</fullName>
    </submittedName>
</protein>
<reference evidence="1 2" key="1">
    <citation type="journal article" date="2021" name="Sci. Rep.">
        <title>Genome sequencing of the multicellular alga Astrephomene provides insights into convergent evolution of germ-soma differentiation.</title>
        <authorList>
            <person name="Yamashita S."/>
            <person name="Yamamoto K."/>
            <person name="Matsuzaki R."/>
            <person name="Suzuki S."/>
            <person name="Yamaguchi H."/>
            <person name="Hirooka S."/>
            <person name="Minakuchi Y."/>
            <person name="Miyagishima S."/>
            <person name="Kawachi M."/>
            <person name="Toyoda A."/>
            <person name="Nozaki H."/>
        </authorList>
    </citation>
    <scope>NUCLEOTIDE SEQUENCE [LARGE SCALE GENOMIC DNA]</scope>
    <source>
        <strain evidence="1 2">NIES-4017</strain>
    </source>
</reference>
<evidence type="ECO:0000313" key="2">
    <source>
        <dbReference type="Proteomes" id="UP001054857"/>
    </source>
</evidence>
<organism evidence="1 2">
    <name type="scientific">Astrephomene gubernaculifera</name>
    <dbReference type="NCBI Taxonomy" id="47775"/>
    <lineage>
        <taxon>Eukaryota</taxon>
        <taxon>Viridiplantae</taxon>
        <taxon>Chlorophyta</taxon>
        <taxon>core chlorophytes</taxon>
        <taxon>Chlorophyceae</taxon>
        <taxon>CS clade</taxon>
        <taxon>Chlamydomonadales</taxon>
        <taxon>Astrephomenaceae</taxon>
        <taxon>Astrephomene</taxon>
    </lineage>
</organism>
<accession>A0AAD3E3B3</accession>
<name>A0AAD3E3B3_9CHLO</name>
<gene>
    <name evidence="1" type="ORF">Agub_g13999</name>
</gene>
<evidence type="ECO:0000313" key="1">
    <source>
        <dbReference type="EMBL" id="GFR51578.1"/>
    </source>
</evidence>
<keyword evidence="2" id="KW-1185">Reference proteome</keyword>
<dbReference type="AlphaFoldDB" id="A0AAD3E3B3"/>
<proteinExistence type="predicted"/>
<dbReference type="EMBL" id="BMAR01000052">
    <property type="protein sequence ID" value="GFR51578.1"/>
    <property type="molecule type" value="Genomic_DNA"/>
</dbReference>
<feature type="non-terminal residue" evidence="1">
    <location>
        <position position="385"/>
    </location>
</feature>